<proteinExistence type="predicted"/>
<evidence type="ECO:0000256" key="1">
    <source>
        <dbReference type="SAM" id="Phobius"/>
    </source>
</evidence>
<evidence type="ECO:0000259" key="2">
    <source>
        <dbReference type="Pfam" id="PF08241"/>
    </source>
</evidence>
<comment type="caution">
    <text evidence="3">The sequence shown here is derived from an EMBL/GenBank/DDBJ whole genome shotgun (WGS) entry which is preliminary data.</text>
</comment>
<reference evidence="4" key="1">
    <citation type="journal article" date="2019" name="Int. J. Syst. Evol. Microbiol.">
        <title>The Global Catalogue of Microorganisms (GCM) 10K type strain sequencing project: providing services to taxonomists for standard genome sequencing and annotation.</title>
        <authorList>
            <consortium name="The Broad Institute Genomics Platform"/>
            <consortium name="The Broad Institute Genome Sequencing Center for Infectious Disease"/>
            <person name="Wu L."/>
            <person name="Ma J."/>
        </authorList>
    </citation>
    <scope>NUCLEOTIDE SEQUENCE [LARGE SCALE GENOMIC DNA]</scope>
    <source>
        <strain evidence="4">JCM 17225</strain>
    </source>
</reference>
<dbReference type="SUPFAM" id="SSF53335">
    <property type="entry name" value="S-adenosyl-L-methionine-dependent methyltransferases"/>
    <property type="match status" value="1"/>
</dbReference>
<dbReference type="Pfam" id="PF08241">
    <property type="entry name" value="Methyltransf_11"/>
    <property type="match status" value="1"/>
</dbReference>
<dbReference type="RefSeq" id="WP_345049390.1">
    <property type="nucleotide sequence ID" value="NZ_BAABDK010000001.1"/>
</dbReference>
<feature type="transmembrane region" description="Helical" evidence="1">
    <location>
        <begin position="49"/>
        <end position="69"/>
    </location>
</feature>
<dbReference type="Gene3D" id="3.40.50.150">
    <property type="entry name" value="Vaccinia Virus protein VP39"/>
    <property type="match status" value="1"/>
</dbReference>
<organism evidence="3 4">
    <name type="scientific">Hymenobacter glaciei</name>
    <dbReference type="NCBI Taxonomy" id="877209"/>
    <lineage>
        <taxon>Bacteria</taxon>
        <taxon>Pseudomonadati</taxon>
        <taxon>Bacteroidota</taxon>
        <taxon>Cytophagia</taxon>
        <taxon>Cytophagales</taxon>
        <taxon>Hymenobacteraceae</taxon>
        <taxon>Hymenobacter</taxon>
    </lineage>
</organism>
<dbReference type="InterPro" id="IPR013216">
    <property type="entry name" value="Methyltransf_11"/>
</dbReference>
<dbReference type="InterPro" id="IPR029063">
    <property type="entry name" value="SAM-dependent_MTases_sf"/>
</dbReference>
<dbReference type="EMBL" id="BAABDK010000001">
    <property type="protein sequence ID" value="GAA4022514.1"/>
    <property type="molecule type" value="Genomic_DNA"/>
</dbReference>
<feature type="domain" description="Methyltransferase type 11" evidence="2">
    <location>
        <begin position="93"/>
        <end position="195"/>
    </location>
</feature>
<keyword evidence="4" id="KW-1185">Reference proteome</keyword>
<feature type="transmembrane region" description="Helical" evidence="1">
    <location>
        <begin position="21"/>
        <end position="43"/>
    </location>
</feature>
<protein>
    <recommendedName>
        <fullName evidence="2">Methyltransferase type 11 domain-containing protein</fullName>
    </recommendedName>
</protein>
<dbReference type="Proteomes" id="UP001501469">
    <property type="component" value="Unassembled WGS sequence"/>
</dbReference>
<accession>A0ABP7T8I1</accession>
<keyword evidence="1" id="KW-1133">Transmembrane helix</keyword>
<evidence type="ECO:0000313" key="3">
    <source>
        <dbReference type="EMBL" id="GAA4022514.1"/>
    </source>
</evidence>
<keyword evidence="1" id="KW-0812">Transmembrane</keyword>
<gene>
    <name evidence="3" type="ORF">GCM10022409_02820</name>
</gene>
<keyword evidence="1" id="KW-0472">Membrane</keyword>
<sequence length="254" mass="27872">MAPLRTPLQGVWNVVRFNWHFYLVAFGAGLVLAALWLAGPVAFRGAAGVLLALALLPMLGSLLITTHIYDFSGLYQFKWLPAAVPTPATLLTVSAGFDEISAPLAHKYPTANLMAADFYNAARHTEVSIRRARRAYPPFPGTQVVDTRAALPLADNSIGLAVAFLAAHEIRDATERAAFFREIARVLAPTGTVVVTEHLRDPANFLAYTVGFLHFHSRRTWLATFESAGLQVEREVKNTPFITSFFLRKHDSAA</sequence>
<name>A0ABP7T8I1_9BACT</name>
<evidence type="ECO:0000313" key="4">
    <source>
        <dbReference type="Proteomes" id="UP001501469"/>
    </source>
</evidence>